<protein>
    <submittedName>
        <fullName evidence="2">Uncharacterized protein</fullName>
    </submittedName>
</protein>
<feature type="region of interest" description="Disordered" evidence="1">
    <location>
        <begin position="1"/>
        <end position="38"/>
    </location>
</feature>
<organism evidence="2 3">
    <name type="scientific">Riccia fluitans</name>
    <dbReference type="NCBI Taxonomy" id="41844"/>
    <lineage>
        <taxon>Eukaryota</taxon>
        <taxon>Viridiplantae</taxon>
        <taxon>Streptophyta</taxon>
        <taxon>Embryophyta</taxon>
        <taxon>Marchantiophyta</taxon>
        <taxon>Marchantiopsida</taxon>
        <taxon>Marchantiidae</taxon>
        <taxon>Marchantiales</taxon>
        <taxon>Ricciaceae</taxon>
        <taxon>Riccia</taxon>
    </lineage>
</organism>
<accession>A0ABD1Z6P1</accession>
<gene>
    <name evidence="2" type="ORF">R1flu_010990</name>
</gene>
<dbReference type="AlphaFoldDB" id="A0ABD1Z6P1"/>
<comment type="caution">
    <text evidence="2">The sequence shown here is derived from an EMBL/GenBank/DDBJ whole genome shotgun (WGS) entry which is preliminary data.</text>
</comment>
<evidence type="ECO:0000256" key="1">
    <source>
        <dbReference type="SAM" id="MobiDB-lite"/>
    </source>
</evidence>
<proteinExistence type="predicted"/>
<dbReference type="EMBL" id="JBHFFA010000002">
    <property type="protein sequence ID" value="KAL2643403.1"/>
    <property type="molecule type" value="Genomic_DNA"/>
</dbReference>
<evidence type="ECO:0000313" key="2">
    <source>
        <dbReference type="EMBL" id="KAL2643403.1"/>
    </source>
</evidence>
<reference evidence="2 3" key="1">
    <citation type="submission" date="2024-09" db="EMBL/GenBank/DDBJ databases">
        <title>Chromosome-scale assembly of Riccia fluitans.</title>
        <authorList>
            <person name="Paukszto L."/>
            <person name="Sawicki J."/>
            <person name="Karawczyk K."/>
            <person name="Piernik-Szablinska J."/>
            <person name="Szczecinska M."/>
            <person name="Mazdziarz M."/>
        </authorList>
    </citation>
    <scope>NUCLEOTIDE SEQUENCE [LARGE SCALE GENOMIC DNA]</scope>
    <source>
        <strain evidence="2">Rf_01</strain>
        <tissue evidence="2">Aerial parts of the thallus</tissue>
    </source>
</reference>
<name>A0ABD1Z6P1_9MARC</name>
<feature type="region of interest" description="Disordered" evidence="1">
    <location>
        <begin position="52"/>
        <end position="78"/>
    </location>
</feature>
<keyword evidence="3" id="KW-1185">Reference proteome</keyword>
<evidence type="ECO:0000313" key="3">
    <source>
        <dbReference type="Proteomes" id="UP001605036"/>
    </source>
</evidence>
<sequence length="78" mass="8303">MCGSLPSGLRATFPAERRNPPRPAECGSTGRDTERKRAPVEVEVGHCRSANGSRSALATAPLDSDPPSRSIVGEWVED</sequence>
<dbReference type="Proteomes" id="UP001605036">
    <property type="component" value="Unassembled WGS sequence"/>
</dbReference>